<dbReference type="EMBL" id="NAFL01000237">
    <property type="protein sequence ID" value="OSJ33937.1"/>
    <property type="molecule type" value="Genomic_DNA"/>
</dbReference>
<organism evidence="1 2">
    <name type="scientific">Bradyrhizobium japonicum</name>
    <dbReference type="NCBI Taxonomy" id="375"/>
    <lineage>
        <taxon>Bacteria</taxon>
        <taxon>Pseudomonadati</taxon>
        <taxon>Pseudomonadota</taxon>
        <taxon>Alphaproteobacteria</taxon>
        <taxon>Hyphomicrobiales</taxon>
        <taxon>Nitrobacteraceae</taxon>
        <taxon>Bradyrhizobium</taxon>
    </lineage>
</organism>
<proteinExistence type="predicted"/>
<accession>A0A1Y2JUI1</accession>
<evidence type="ECO:0000313" key="2">
    <source>
        <dbReference type="Proteomes" id="UP000193335"/>
    </source>
</evidence>
<dbReference type="RefSeq" id="WP_085400169.1">
    <property type="nucleotide sequence ID" value="NZ_NAFL01000237.1"/>
</dbReference>
<reference evidence="1 2" key="1">
    <citation type="submission" date="2017-03" db="EMBL/GenBank/DDBJ databases">
        <title>Whole genome sequences of fourteen strains of Bradyrhizobium canariense and one strain of Bradyrhizobium japonicum isolated from Lupinus (Papilionoideae: Genisteae) species in Algeria.</title>
        <authorList>
            <person name="Crovadore J."/>
            <person name="Chekireb D."/>
            <person name="Brachmann A."/>
            <person name="Chablais R."/>
            <person name="Cochard B."/>
            <person name="Lefort F."/>
        </authorList>
    </citation>
    <scope>NUCLEOTIDE SEQUENCE [LARGE SCALE GENOMIC DNA]</scope>
    <source>
        <strain evidence="1 2">UBMA197</strain>
    </source>
</reference>
<dbReference type="Proteomes" id="UP000193335">
    <property type="component" value="Unassembled WGS sequence"/>
</dbReference>
<name>A0A1Y2JUI1_BRAJP</name>
<dbReference type="AlphaFoldDB" id="A0A1Y2JUI1"/>
<protein>
    <submittedName>
        <fullName evidence="1">Uncharacterized protein</fullName>
    </submittedName>
</protein>
<gene>
    <name evidence="1" type="ORF">BSZ19_14145</name>
</gene>
<sequence length="69" mass="8046">MTEVKRRNGLKHTQTLKERLLESAKQTRTLALQMAPCRERENLIREARLAETTAVLEEWMRSPGLRSPD</sequence>
<comment type="caution">
    <text evidence="1">The sequence shown here is derived from an EMBL/GenBank/DDBJ whole genome shotgun (WGS) entry which is preliminary data.</text>
</comment>
<evidence type="ECO:0000313" key="1">
    <source>
        <dbReference type="EMBL" id="OSJ33937.1"/>
    </source>
</evidence>